<dbReference type="PANTHER" id="PTHR42709:SF6">
    <property type="entry name" value="UNDECAPRENYL PHOSPHATE TRANSPORTER A"/>
    <property type="match status" value="1"/>
</dbReference>
<keyword evidence="2" id="KW-1003">Cell membrane</keyword>
<reference evidence="8 9" key="1">
    <citation type="submission" date="2017-07" db="EMBL/GenBank/DDBJ databases">
        <title>Annotated genome sequence of Bacterioplanes sanyensis isolated from Red Sea.</title>
        <authorList>
            <person name="Rehman Z.U."/>
        </authorList>
    </citation>
    <scope>NUCLEOTIDE SEQUENCE [LARGE SCALE GENOMIC DNA]</scope>
    <source>
        <strain evidence="8 9">NV9</strain>
    </source>
</reference>
<dbReference type="PANTHER" id="PTHR42709">
    <property type="entry name" value="ALKALINE PHOSPHATASE LIKE PROTEIN"/>
    <property type="match status" value="1"/>
</dbReference>
<dbReference type="OrthoDB" id="5703869at2"/>
<name>A0A222FP52_9GAMM</name>
<dbReference type="GO" id="GO:0005886">
    <property type="term" value="C:plasma membrane"/>
    <property type="evidence" value="ECO:0007669"/>
    <property type="project" value="UniProtKB-SubCell"/>
</dbReference>
<accession>A0A222FP52</accession>
<evidence type="ECO:0000256" key="3">
    <source>
        <dbReference type="ARBA" id="ARBA00022692"/>
    </source>
</evidence>
<dbReference type="InterPro" id="IPR051311">
    <property type="entry name" value="DedA_domain"/>
</dbReference>
<dbReference type="EMBL" id="CP022530">
    <property type="protein sequence ID" value="ASP40003.1"/>
    <property type="molecule type" value="Genomic_DNA"/>
</dbReference>
<dbReference type="Proteomes" id="UP000202440">
    <property type="component" value="Chromosome"/>
</dbReference>
<evidence type="ECO:0000256" key="1">
    <source>
        <dbReference type="ARBA" id="ARBA00004651"/>
    </source>
</evidence>
<evidence type="ECO:0000313" key="8">
    <source>
        <dbReference type="EMBL" id="ASP40003.1"/>
    </source>
</evidence>
<keyword evidence="5 6" id="KW-0472">Membrane</keyword>
<evidence type="ECO:0000256" key="2">
    <source>
        <dbReference type="ARBA" id="ARBA00022475"/>
    </source>
</evidence>
<keyword evidence="4 6" id="KW-1133">Transmembrane helix</keyword>
<keyword evidence="9" id="KW-1185">Reference proteome</keyword>
<protein>
    <recommendedName>
        <fullName evidence="7">VTT domain-containing protein</fullName>
    </recommendedName>
</protein>
<evidence type="ECO:0000256" key="6">
    <source>
        <dbReference type="SAM" id="Phobius"/>
    </source>
</evidence>
<dbReference type="KEGG" id="bsan:CHH28_15555"/>
<feature type="transmembrane region" description="Helical" evidence="6">
    <location>
        <begin position="49"/>
        <end position="76"/>
    </location>
</feature>
<feature type="transmembrane region" description="Helical" evidence="6">
    <location>
        <begin position="163"/>
        <end position="184"/>
    </location>
</feature>
<gene>
    <name evidence="8" type="ORF">CHH28_15555</name>
</gene>
<proteinExistence type="predicted"/>
<dbReference type="InterPro" id="IPR032816">
    <property type="entry name" value="VTT_dom"/>
</dbReference>
<dbReference type="Pfam" id="PF09335">
    <property type="entry name" value="VTT_dom"/>
    <property type="match status" value="1"/>
</dbReference>
<dbReference type="AlphaFoldDB" id="A0A222FP52"/>
<dbReference type="RefSeq" id="WP_094061177.1">
    <property type="nucleotide sequence ID" value="NZ_CP022530.1"/>
</dbReference>
<evidence type="ECO:0000256" key="4">
    <source>
        <dbReference type="ARBA" id="ARBA00022989"/>
    </source>
</evidence>
<organism evidence="8 9">
    <name type="scientific">Bacterioplanes sanyensis</name>
    <dbReference type="NCBI Taxonomy" id="1249553"/>
    <lineage>
        <taxon>Bacteria</taxon>
        <taxon>Pseudomonadati</taxon>
        <taxon>Pseudomonadota</taxon>
        <taxon>Gammaproteobacteria</taxon>
        <taxon>Oceanospirillales</taxon>
        <taxon>Oceanospirillaceae</taxon>
        <taxon>Bacterioplanes</taxon>
    </lineage>
</organism>
<feature type="transmembrane region" description="Helical" evidence="6">
    <location>
        <begin position="196"/>
        <end position="211"/>
    </location>
</feature>
<keyword evidence="3 6" id="KW-0812">Transmembrane</keyword>
<sequence>MKGAQFTGFWRTAQRWQAALLLLKWTTFLSAACDGFMLESLLTYSSHPAWLVLIIIVSTFALEDLAIIGAALLAASGKLAPEVAFAATCFGMFVGDSAHYLFGRLALVWPWLNQRLQHDMIQRQIAPLQQAPWHQLALIRCMPGLRSFGYIACGLAKVPGSTFTIANVVSILVWAAGLFGVAYWLGNQYAEDLQQWLWWLLPLAVVLFVLGQRRLRQNMEQGAA</sequence>
<evidence type="ECO:0000259" key="7">
    <source>
        <dbReference type="Pfam" id="PF09335"/>
    </source>
</evidence>
<feature type="domain" description="VTT" evidence="7">
    <location>
        <begin position="69"/>
        <end position="178"/>
    </location>
</feature>
<comment type="subcellular location">
    <subcellularLocation>
        <location evidence="1">Cell membrane</location>
        <topology evidence="1">Multi-pass membrane protein</topology>
    </subcellularLocation>
</comment>
<evidence type="ECO:0000313" key="9">
    <source>
        <dbReference type="Proteomes" id="UP000202440"/>
    </source>
</evidence>
<evidence type="ECO:0000256" key="5">
    <source>
        <dbReference type="ARBA" id="ARBA00023136"/>
    </source>
</evidence>